<keyword evidence="3" id="KW-1185">Reference proteome</keyword>
<dbReference type="EMBL" id="ML213735">
    <property type="protein sequence ID" value="TFK31552.1"/>
    <property type="molecule type" value="Genomic_DNA"/>
</dbReference>
<proteinExistence type="predicted"/>
<accession>A0A5C3LFR9</accession>
<gene>
    <name evidence="2" type="ORF">BDQ12DRAFT_729459</name>
</gene>
<dbReference type="AlphaFoldDB" id="A0A5C3LFR9"/>
<evidence type="ECO:0000313" key="2">
    <source>
        <dbReference type="EMBL" id="TFK31552.1"/>
    </source>
</evidence>
<feature type="region of interest" description="Disordered" evidence="1">
    <location>
        <begin position="162"/>
        <end position="190"/>
    </location>
</feature>
<reference evidence="2 3" key="1">
    <citation type="journal article" date="2019" name="Nat. Ecol. Evol.">
        <title>Megaphylogeny resolves global patterns of mushroom evolution.</title>
        <authorList>
            <person name="Varga T."/>
            <person name="Krizsan K."/>
            <person name="Foldi C."/>
            <person name="Dima B."/>
            <person name="Sanchez-Garcia M."/>
            <person name="Sanchez-Ramirez S."/>
            <person name="Szollosi G.J."/>
            <person name="Szarkandi J.G."/>
            <person name="Papp V."/>
            <person name="Albert L."/>
            <person name="Andreopoulos W."/>
            <person name="Angelini C."/>
            <person name="Antonin V."/>
            <person name="Barry K.W."/>
            <person name="Bougher N.L."/>
            <person name="Buchanan P."/>
            <person name="Buyck B."/>
            <person name="Bense V."/>
            <person name="Catcheside P."/>
            <person name="Chovatia M."/>
            <person name="Cooper J."/>
            <person name="Damon W."/>
            <person name="Desjardin D."/>
            <person name="Finy P."/>
            <person name="Geml J."/>
            <person name="Haridas S."/>
            <person name="Hughes K."/>
            <person name="Justo A."/>
            <person name="Karasinski D."/>
            <person name="Kautmanova I."/>
            <person name="Kiss B."/>
            <person name="Kocsube S."/>
            <person name="Kotiranta H."/>
            <person name="LaButti K.M."/>
            <person name="Lechner B.E."/>
            <person name="Liimatainen K."/>
            <person name="Lipzen A."/>
            <person name="Lukacs Z."/>
            <person name="Mihaltcheva S."/>
            <person name="Morgado L.N."/>
            <person name="Niskanen T."/>
            <person name="Noordeloos M.E."/>
            <person name="Ohm R.A."/>
            <person name="Ortiz-Santana B."/>
            <person name="Ovrebo C."/>
            <person name="Racz N."/>
            <person name="Riley R."/>
            <person name="Savchenko A."/>
            <person name="Shiryaev A."/>
            <person name="Soop K."/>
            <person name="Spirin V."/>
            <person name="Szebenyi C."/>
            <person name="Tomsovsky M."/>
            <person name="Tulloss R.E."/>
            <person name="Uehling J."/>
            <person name="Grigoriev I.V."/>
            <person name="Vagvolgyi C."/>
            <person name="Papp T."/>
            <person name="Martin F.M."/>
            <person name="Miettinen O."/>
            <person name="Hibbett D.S."/>
            <person name="Nagy L.G."/>
        </authorList>
    </citation>
    <scope>NUCLEOTIDE SEQUENCE [LARGE SCALE GENOMIC DNA]</scope>
    <source>
        <strain evidence="2 3">CBS 166.37</strain>
    </source>
</reference>
<evidence type="ECO:0000313" key="3">
    <source>
        <dbReference type="Proteomes" id="UP000308652"/>
    </source>
</evidence>
<protein>
    <submittedName>
        <fullName evidence="2">Uncharacterized protein</fullName>
    </submittedName>
</protein>
<organism evidence="2 3">
    <name type="scientific">Crucibulum laeve</name>
    <dbReference type="NCBI Taxonomy" id="68775"/>
    <lineage>
        <taxon>Eukaryota</taxon>
        <taxon>Fungi</taxon>
        <taxon>Dikarya</taxon>
        <taxon>Basidiomycota</taxon>
        <taxon>Agaricomycotina</taxon>
        <taxon>Agaricomycetes</taxon>
        <taxon>Agaricomycetidae</taxon>
        <taxon>Agaricales</taxon>
        <taxon>Agaricineae</taxon>
        <taxon>Nidulariaceae</taxon>
        <taxon>Crucibulum</taxon>
    </lineage>
</organism>
<dbReference type="Proteomes" id="UP000308652">
    <property type="component" value="Unassembled WGS sequence"/>
</dbReference>
<dbReference type="OrthoDB" id="2791511at2759"/>
<name>A0A5C3LFR9_9AGAR</name>
<evidence type="ECO:0000256" key="1">
    <source>
        <dbReference type="SAM" id="MobiDB-lite"/>
    </source>
</evidence>
<sequence>MATVDLSLSVPSSSILLSLLASVVLLAAIRAAVIYLRPQGPAHEQHSEKLILAQEQGHHPLKGSEGGNTGSERPTSSWGWGFLTWESLPALPVSLTMSEHGAKGRGVGLGAGSMLAKQQQQTQNMQQQWQRRGPAFERPLPALYQTEVPASMAKMIMSRHTFRRPASRPPPRSATTIPPIQIQRRTPSMV</sequence>
<feature type="compositionally biased region" description="Polar residues" evidence="1">
    <location>
        <begin position="175"/>
        <end position="190"/>
    </location>
</feature>